<dbReference type="InterPro" id="IPR029021">
    <property type="entry name" value="Prot-tyrosine_phosphatase-like"/>
</dbReference>
<proteinExistence type="predicted"/>
<dbReference type="SUPFAM" id="SSF52799">
    <property type="entry name" value="(Phosphotyrosine protein) phosphatases II"/>
    <property type="match status" value="1"/>
</dbReference>
<evidence type="ECO:0000313" key="3">
    <source>
        <dbReference type="Proteomes" id="UP000609531"/>
    </source>
</evidence>
<organism evidence="2 3">
    <name type="scientific">Acuticoccus mangrovi</name>
    <dbReference type="NCBI Taxonomy" id="2796142"/>
    <lineage>
        <taxon>Bacteria</taxon>
        <taxon>Pseudomonadati</taxon>
        <taxon>Pseudomonadota</taxon>
        <taxon>Alphaproteobacteria</taxon>
        <taxon>Hyphomicrobiales</taxon>
        <taxon>Amorphaceae</taxon>
        <taxon>Acuticoccus</taxon>
    </lineage>
</organism>
<evidence type="ECO:0000313" key="2">
    <source>
        <dbReference type="EMBL" id="MBJ3776154.1"/>
    </source>
</evidence>
<keyword evidence="3" id="KW-1185">Reference proteome</keyword>
<evidence type="ECO:0000259" key="1">
    <source>
        <dbReference type="Pfam" id="PF22741"/>
    </source>
</evidence>
<dbReference type="RefSeq" id="WP_198882032.1">
    <property type="nucleotide sequence ID" value="NZ_JAEKJA010000007.1"/>
</dbReference>
<dbReference type="AlphaFoldDB" id="A0A934IR74"/>
<dbReference type="Pfam" id="PF22741">
    <property type="entry name" value="PTP-NADK"/>
    <property type="match status" value="1"/>
</dbReference>
<dbReference type="Gene3D" id="3.90.190.10">
    <property type="entry name" value="Protein tyrosine phosphatase superfamily"/>
    <property type="match status" value="1"/>
</dbReference>
<dbReference type="EMBL" id="JAEKJA010000007">
    <property type="protein sequence ID" value="MBJ3776154.1"/>
    <property type="molecule type" value="Genomic_DNA"/>
</dbReference>
<name>A0A934IR74_9HYPH</name>
<dbReference type="InterPro" id="IPR055214">
    <property type="entry name" value="PTP-NADK"/>
</dbReference>
<protein>
    <submittedName>
        <fullName evidence="2">Tyrosine-protein phosphatase</fullName>
    </submittedName>
</protein>
<dbReference type="Proteomes" id="UP000609531">
    <property type="component" value="Unassembled WGS sequence"/>
</dbReference>
<comment type="caution">
    <text evidence="2">The sequence shown here is derived from an EMBL/GenBank/DDBJ whole genome shotgun (WGS) entry which is preliminary data.</text>
</comment>
<sequence>MTSFIKILRGRTPAARARRKARADRWRRPIESDRDRREAWASLMLADHGVLRLAYRNRHAVTPVLWRSAQPSPADVRWAKQAGVKTVLSLRGDGFGGDLLEQEACARAGLRFERLVLLSRAAPPKDTLRQAIALLPTLEAPVLMHCKSGADRAGLGAALWLIILDDISTAEAKRQLSWRYGHVAQARTGVLDAFLDAYEATGEAAGLSFADWVEEVYDPAALNAAFRSNRAADAVLAAIQRE</sequence>
<reference evidence="2" key="1">
    <citation type="submission" date="2020-12" db="EMBL/GenBank/DDBJ databases">
        <title>Bacterial taxonomy.</title>
        <authorList>
            <person name="Pan X."/>
        </authorList>
    </citation>
    <scope>NUCLEOTIDE SEQUENCE</scope>
    <source>
        <strain evidence="2">B2012</strain>
    </source>
</reference>
<feature type="domain" description="DSP-PTPase phosphatase fused to NAD+ Kinase" evidence="1">
    <location>
        <begin position="64"/>
        <end position="170"/>
    </location>
</feature>
<gene>
    <name evidence="2" type="ORF">JCR33_10675</name>
</gene>
<accession>A0A934IR74</accession>